<dbReference type="Pfam" id="PF00225">
    <property type="entry name" value="Kinesin"/>
    <property type="match status" value="1"/>
</dbReference>
<feature type="region of interest" description="Disordered" evidence="4">
    <location>
        <begin position="126"/>
        <end position="145"/>
    </location>
</feature>
<evidence type="ECO:0000256" key="2">
    <source>
        <dbReference type="ARBA" id="ARBA00023175"/>
    </source>
</evidence>
<comment type="caution">
    <text evidence="6">The sequence shown here is derived from an EMBL/GenBank/DDBJ whole genome shotgun (WGS) entry which is preliminary data.</text>
</comment>
<dbReference type="InterPro" id="IPR027640">
    <property type="entry name" value="Kinesin-like_fam"/>
</dbReference>
<protein>
    <submittedName>
        <fullName evidence="6">Kinesin-like protein KIFC1</fullName>
    </submittedName>
</protein>
<reference evidence="7" key="1">
    <citation type="journal article" date="2019" name="Nat. Commun.">
        <title>The genome of broomcorn millet.</title>
        <authorList>
            <person name="Zou C."/>
            <person name="Miki D."/>
            <person name="Li D."/>
            <person name="Tang Q."/>
            <person name="Xiao L."/>
            <person name="Rajput S."/>
            <person name="Deng P."/>
            <person name="Jia W."/>
            <person name="Huang R."/>
            <person name="Zhang M."/>
            <person name="Sun Y."/>
            <person name="Hu J."/>
            <person name="Fu X."/>
            <person name="Schnable P.S."/>
            <person name="Li F."/>
            <person name="Zhang H."/>
            <person name="Feng B."/>
            <person name="Zhu X."/>
            <person name="Liu R."/>
            <person name="Schnable J.C."/>
            <person name="Zhu J.-K."/>
            <person name="Zhang H."/>
        </authorList>
    </citation>
    <scope>NUCLEOTIDE SEQUENCE [LARGE SCALE GENOMIC DNA]</scope>
</reference>
<dbReference type="PANTHER" id="PTHR47972">
    <property type="entry name" value="KINESIN-LIKE PROTEIN KLP-3"/>
    <property type="match status" value="1"/>
</dbReference>
<feature type="compositionally biased region" description="Basic and acidic residues" evidence="4">
    <location>
        <begin position="126"/>
        <end position="139"/>
    </location>
</feature>
<dbReference type="SUPFAM" id="SSF52540">
    <property type="entry name" value="P-loop containing nucleoside triphosphate hydrolases"/>
    <property type="match status" value="1"/>
</dbReference>
<keyword evidence="2" id="KW-0505">Motor protein</keyword>
<sequence>MWLVDLAGSEGVAKTGVEGDRLKESQFIYKSLSALGDVISALASKHSHIPYRNSKLTHLLQSSLGGDCKTLMFIQISPSSTDSGETLCSLNFASRVRAAEHGPARKQAEPAESLKFKQMIRELENELGNEKKAARDSARSSRPPLVPMRQMEGITTMHHLQALLDQEHPGADPNKAVGKARRVSLTPMIRQIPIQPKRRSSMAILPSVSEQQLSVLNEKRAASRLSHAHVPRRSVAAFGSIPATPLPGHGTVDATPDGAKLRRLDFGSSSKFTSPPPMQKLGMAPGGPGNTSRLCFSIQKRVVVSPEVCPLV</sequence>
<comment type="caution">
    <text evidence="3">Lacks conserved residue(s) required for the propagation of feature annotation.</text>
</comment>
<dbReference type="Gene3D" id="3.40.850.10">
    <property type="entry name" value="Kinesin motor domain"/>
    <property type="match status" value="1"/>
</dbReference>
<gene>
    <name evidence="6" type="ORF">C2845_PM03G34300</name>
</gene>
<dbReference type="GO" id="GO:0008017">
    <property type="term" value="F:microtubule binding"/>
    <property type="evidence" value="ECO:0007669"/>
    <property type="project" value="InterPro"/>
</dbReference>
<feature type="region of interest" description="Disordered" evidence="4">
    <location>
        <begin position="268"/>
        <end position="287"/>
    </location>
</feature>
<keyword evidence="7" id="KW-1185">Reference proteome</keyword>
<proteinExistence type="inferred from homology"/>
<dbReference type="InterPro" id="IPR036961">
    <property type="entry name" value="Kinesin_motor_dom_sf"/>
</dbReference>
<dbReference type="STRING" id="4540.A0A3L6T9C8"/>
<dbReference type="GO" id="GO:0003777">
    <property type="term" value="F:microtubule motor activity"/>
    <property type="evidence" value="ECO:0007669"/>
    <property type="project" value="InterPro"/>
</dbReference>
<feature type="domain" description="Kinesin motor" evidence="5">
    <location>
        <begin position="1"/>
        <end position="99"/>
    </location>
</feature>
<evidence type="ECO:0000256" key="1">
    <source>
        <dbReference type="ARBA" id="ARBA00022701"/>
    </source>
</evidence>
<evidence type="ECO:0000313" key="7">
    <source>
        <dbReference type="Proteomes" id="UP000275267"/>
    </source>
</evidence>
<evidence type="ECO:0000256" key="4">
    <source>
        <dbReference type="SAM" id="MobiDB-lite"/>
    </source>
</evidence>
<dbReference type="SMART" id="SM00129">
    <property type="entry name" value="KISc"/>
    <property type="match status" value="1"/>
</dbReference>
<name>A0A3L6T9C8_PANMI</name>
<dbReference type="GO" id="GO:0007018">
    <property type="term" value="P:microtubule-based movement"/>
    <property type="evidence" value="ECO:0007669"/>
    <property type="project" value="InterPro"/>
</dbReference>
<evidence type="ECO:0000256" key="3">
    <source>
        <dbReference type="PROSITE-ProRule" id="PRU00283"/>
    </source>
</evidence>
<dbReference type="PROSITE" id="PS50067">
    <property type="entry name" value="KINESIN_MOTOR_2"/>
    <property type="match status" value="1"/>
</dbReference>
<comment type="similarity">
    <text evidence="3">Belongs to the TRAFAC class myosin-kinesin ATPase superfamily. Kinesin family.</text>
</comment>
<dbReference type="InterPro" id="IPR001752">
    <property type="entry name" value="Kinesin_motor_dom"/>
</dbReference>
<evidence type="ECO:0000313" key="6">
    <source>
        <dbReference type="EMBL" id="RLN34854.1"/>
    </source>
</evidence>
<dbReference type="Proteomes" id="UP000275267">
    <property type="component" value="Unassembled WGS sequence"/>
</dbReference>
<dbReference type="PANTHER" id="PTHR47972:SF2">
    <property type="entry name" value="KINESIN-LIKE PROTEIN KIN-14S"/>
    <property type="match status" value="1"/>
</dbReference>
<keyword evidence="1" id="KW-0493">Microtubule</keyword>
<dbReference type="InterPro" id="IPR027417">
    <property type="entry name" value="P-loop_NTPase"/>
</dbReference>
<dbReference type="OrthoDB" id="3176171at2759"/>
<organism evidence="6 7">
    <name type="scientific">Panicum miliaceum</name>
    <name type="common">Proso millet</name>
    <name type="synonym">Broomcorn millet</name>
    <dbReference type="NCBI Taxonomy" id="4540"/>
    <lineage>
        <taxon>Eukaryota</taxon>
        <taxon>Viridiplantae</taxon>
        <taxon>Streptophyta</taxon>
        <taxon>Embryophyta</taxon>
        <taxon>Tracheophyta</taxon>
        <taxon>Spermatophyta</taxon>
        <taxon>Magnoliopsida</taxon>
        <taxon>Liliopsida</taxon>
        <taxon>Poales</taxon>
        <taxon>Poaceae</taxon>
        <taxon>PACMAD clade</taxon>
        <taxon>Panicoideae</taxon>
        <taxon>Panicodae</taxon>
        <taxon>Paniceae</taxon>
        <taxon>Panicinae</taxon>
        <taxon>Panicum</taxon>
        <taxon>Panicum sect. Panicum</taxon>
    </lineage>
</organism>
<accession>A0A3L6T9C8</accession>
<dbReference type="GO" id="GO:0005874">
    <property type="term" value="C:microtubule"/>
    <property type="evidence" value="ECO:0007669"/>
    <property type="project" value="UniProtKB-KW"/>
</dbReference>
<dbReference type="GO" id="GO:0005524">
    <property type="term" value="F:ATP binding"/>
    <property type="evidence" value="ECO:0007669"/>
    <property type="project" value="InterPro"/>
</dbReference>
<dbReference type="EMBL" id="PQIB02000002">
    <property type="protein sequence ID" value="RLN34854.1"/>
    <property type="molecule type" value="Genomic_DNA"/>
</dbReference>
<evidence type="ECO:0000259" key="5">
    <source>
        <dbReference type="PROSITE" id="PS50067"/>
    </source>
</evidence>
<dbReference type="AlphaFoldDB" id="A0A3L6T9C8"/>